<keyword evidence="2" id="KW-1185">Reference proteome</keyword>
<accession>A0A314Z2I5</accession>
<name>A0A314Z2I5_PRUYE</name>
<dbReference type="Proteomes" id="UP000250321">
    <property type="component" value="Unassembled WGS sequence"/>
</dbReference>
<sequence length="75" mass="7309">MRLSTITPTTKPIATTPPVPMPPLPVAFELGGALGLEVFEVGAGGEACESGVGASLFTGGGGDDFGGEFEGEGVG</sequence>
<gene>
    <name evidence="1" type="ORF">Pyn_19919</name>
</gene>
<dbReference type="EMBL" id="PJQY01000313">
    <property type="protein sequence ID" value="PQQ13159.1"/>
    <property type="molecule type" value="Genomic_DNA"/>
</dbReference>
<organism evidence="1 2">
    <name type="scientific">Prunus yedoensis var. nudiflora</name>
    <dbReference type="NCBI Taxonomy" id="2094558"/>
    <lineage>
        <taxon>Eukaryota</taxon>
        <taxon>Viridiplantae</taxon>
        <taxon>Streptophyta</taxon>
        <taxon>Embryophyta</taxon>
        <taxon>Tracheophyta</taxon>
        <taxon>Spermatophyta</taxon>
        <taxon>Magnoliopsida</taxon>
        <taxon>eudicotyledons</taxon>
        <taxon>Gunneridae</taxon>
        <taxon>Pentapetalae</taxon>
        <taxon>rosids</taxon>
        <taxon>fabids</taxon>
        <taxon>Rosales</taxon>
        <taxon>Rosaceae</taxon>
        <taxon>Amygdaloideae</taxon>
        <taxon>Amygdaleae</taxon>
        <taxon>Prunus</taxon>
    </lineage>
</organism>
<reference evidence="1 2" key="1">
    <citation type="submission" date="2018-02" db="EMBL/GenBank/DDBJ databases">
        <title>Draft genome of wild Prunus yedoensis var. nudiflora.</title>
        <authorList>
            <person name="Baek S."/>
            <person name="Kim J.-H."/>
            <person name="Choi K."/>
            <person name="Kim G.-B."/>
            <person name="Cho A."/>
            <person name="Jang H."/>
            <person name="Shin C.-H."/>
            <person name="Yu H.-J."/>
            <person name="Mun J.-H."/>
        </authorList>
    </citation>
    <scope>NUCLEOTIDE SEQUENCE [LARGE SCALE GENOMIC DNA]</scope>
    <source>
        <strain evidence="2">cv. Jeju island</strain>
        <tissue evidence="1">Leaf</tissue>
    </source>
</reference>
<comment type="caution">
    <text evidence="1">The sequence shown here is derived from an EMBL/GenBank/DDBJ whole genome shotgun (WGS) entry which is preliminary data.</text>
</comment>
<protein>
    <submittedName>
        <fullName evidence="1">Uncharacterized protein</fullName>
    </submittedName>
</protein>
<dbReference type="AlphaFoldDB" id="A0A314Z2I5"/>
<proteinExistence type="predicted"/>
<evidence type="ECO:0000313" key="1">
    <source>
        <dbReference type="EMBL" id="PQQ13159.1"/>
    </source>
</evidence>
<evidence type="ECO:0000313" key="2">
    <source>
        <dbReference type="Proteomes" id="UP000250321"/>
    </source>
</evidence>